<evidence type="ECO:0000313" key="6">
    <source>
        <dbReference type="Proteomes" id="UP000203735"/>
    </source>
</evidence>
<keyword evidence="1" id="KW-0941">Suppressor of RNA silencing</keyword>
<dbReference type="GeneID" id="27924366"/>
<dbReference type="InterPro" id="IPR006755">
    <property type="entry name" value="Virus_P0"/>
</dbReference>
<protein>
    <submittedName>
        <fullName evidence="5">p0</fullName>
    </submittedName>
</protein>
<keyword evidence="3" id="KW-1090">Inhibition of host innate immune response by virus</keyword>
<evidence type="ECO:0000256" key="1">
    <source>
        <dbReference type="ARBA" id="ARBA00022463"/>
    </source>
</evidence>
<sequence length="263" mass="30294">MRYCFDPDNTVHLFPDQFESLRERIFAVGTFLQQNLVVSLLYCSVHFENFNYEYAVRSLLFLIPIALRSDIARVGHRTYSAPAAEFQQLIRWAAECGVGITPSGSAVDRRDFTMAPPGSGGNLLRLFISHHLPEITRKHPRRWEEVVVGGPPAINKFLHQYLQFVESTCERRLHVADRLDNLFVELHSLGRRLVRLSFREDIFSTRLNNSIFGSLHSVYGEMLKSPIWAACPLPSSPTERYQFHLLSVPWNVDSIPEFEDEED</sequence>
<dbReference type="RefSeq" id="YP_009254737.1">
    <property type="nucleotide sequence ID" value="NC_030225.1"/>
</dbReference>
<keyword evidence="6" id="KW-1185">Reference proteome</keyword>
<evidence type="ECO:0000256" key="2">
    <source>
        <dbReference type="ARBA" id="ARBA00022581"/>
    </source>
</evidence>
<organism evidence="5 6">
    <name type="scientific">Pepo aphid-borne yellows virus</name>
    <dbReference type="NCBI Taxonomy" id="1462681"/>
    <lineage>
        <taxon>Viruses</taxon>
        <taxon>Riboviria</taxon>
        <taxon>Orthornavirae</taxon>
        <taxon>Pisuviricota</taxon>
        <taxon>Pisoniviricetes</taxon>
        <taxon>Sobelivirales</taxon>
        <taxon>Solemoviridae</taxon>
        <taxon>Polerovirus</taxon>
        <taxon>Polerovirus PABYV</taxon>
    </lineage>
</organism>
<proteinExistence type="predicted"/>
<keyword evidence="2" id="KW-0945">Host-virus interaction</keyword>
<accession>A0A172ZPM9</accession>
<dbReference type="EMBL" id="KU315178">
    <property type="protein sequence ID" value="ANF99517.1"/>
    <property type="molecule type" value="Genomic_RNA"/>
</dbReference>
<dbReference type="Pfam" id="PF04662">
    <property type="entry name" value="Luteo_PO"/>
    <property type="match status" value="1"/>
</dbReference>
<keyword evidence="4" id="KW-0899">Viral immunoevasion</keyword>
<dbReference type="KEGG" id="vg:27924366"/>
<dbReference type="GO" id="GO:0052170">
    <property type="term" value="P:symbiont-mediated suppression of host innate immune response"/>
    <property type="evidence" value="ECO:0007669"/>
    <property type="project" value="UniProtKB-KW"/>
</dbReference>
<dbReference type="Proteomes" id="UP000203735">
    <property type="component" value="Segment"/>
</dbReference>
<reference evidence="5 6" key="1">
    <citation type="journal article" date="2017" name="Virus Genes">
        <title>Pepo aphid-borne yellows virus: a new species in the genus Polerovirus.</title>
        <authorList>
            <person name="Ibaba J.D."/>
            <person name="Laing M.D."/>
            <person name="Gubba A."/>
        </authorList>
    </citation>
    <scope>NUCLEOTIDE SEQUENCE [LARGE SCALE GENOMIC DNA]</scope>
    <source>
        <strain evidence="5">RSA BB Marrow</strain>
    </source>
</reference>
<name>A0A172ZPM9_9VIRU</name>
<dbReference type="GO" id="GO:0016032">
    <property type="term" value="P:viral process"/>
    <property type="evidence" value="ECO:0007669"/>
    <property type="project" value="InterPro"/>
</dbReference>
<evidence type="ECO:0000313" key="5">
    <source>
        <dbReference type="EMBL" id="ANF99517.1"/>
    </source>
</evidence>
<evidence type="ECO:0000256" key="4">
    <source>
        <dbReference type="ARBA" id="ARBA00023280"/>
    </source>
</evidence>
<evidence type="ECO:0000256" key="3">
    <source>
        <dbReference type="ARBA" id="ARBA00022632"/>
    </source>
</evidence>